<dbReference type="Gene3D" id="3.80.10.10">
    <property type="entry name" value="Ribonuclease Inhibitor"/>
    <property type="match status" value="1"/>
</dbReference>
<dbReference type="Gene3D" id="1.20.1280.50">
    <property type="match status" value="1"/>
</dbReference>
<accession>A0AAV2EK05</accession>
<reference evidence="3 4" key="1">
    <citation type="submission" date="2024-04" db="EMBL/GenBank/DDBJ databases">
        <authorList>
            <person name="Fracassetti M."/>
        </authorList>
    </citation>
    <scope>NUCLEOTIDE SEQUENCE [LARGE SCALE GENOMIC DNA]</scope>
</reference>
<feature type="region of interest" description="Disordered" evidence="1">
    <location>
        <begin position="1"/>
        <end position="25"/>
    </location>
</feature>
<dbReference type="CDD" id="cd22160">
    <property type="entry name" value="F-box_AtFBL13-like"/>
    <property type="match status" value="1"/>
</dbReference>
<evidence type="ECO:0000313" key="4">
    <source>
        <dbReference type="Proteomes" id="UP001497516"/>
    </source>
</evidence>
<dbReference type="InterPro" id="IPR001810">
    <property type="entry name" value="F-box_dom"/>
</dbReference>
<protein>
    <recommendedName>
        <fullName evidence="2">F-box domain-containing protein</fullName>
    </recommendedName>
</protein>
<dbReference type="InterPro" id="IPR053781">
    <property type="entry name" value="F-box_AtFBL13-like"/>
</dbReference>
<gene>
    <name evidence="3" type="ORF">LTRI10_LOCUS26975</name>
</gene>
<dbReference type="PROSITE" id="PS50181">
    <property type="entry name" value="FBOX"/>
    <property type="match status" value="1"/>
</dbReference>
<sequence length="384" mass="43598">MEAEHPKRDGKKLKQLGHHDRGDRDHDIIIGSSRFDDLPDDILHRVLSFLDIRFAVQTSVLSGRWRNQWKDGISALRISKTSVGAATSAEFRDYVSRILQSLRSHHEPSTVTSISFQLSSTSKKDVKLFDSVMKYASSTGRRSLRDLSISWDRQYPDSWVRFNNLAGYLAAQSLEALSLDGVCFGAGSVDIPSCGGFRSLTTLELSNCNFSQYPGSEYYLLSFENLPGLKCLKLLSCMEMNSVAVSVPHLLELEIRCPCHWHFAPREVVAPKLRSLEFSGDVRNLERLDSRFRLPYLDHASIRLVWRESVEAHVRRTVGELNRTFENFLVGLRNVKSLHLCFRLSFTRLETLRVQCPGESPPGGNDRVICYHFEGSRGVEENIC</sequence>
<evidence type="ECO:0000256" key="1">
    <source>
        <dbReference type="SAM" id="MobiDB-lite"/>
    </source>
</evidence>
<dbReference type="PANTHER" id="PTHR34223">
    <property type="entry name" value="OS11G0201299 PROTEIN"/>
    <property type="match status" value="1"/>
</dbReference>
<name>A0AAV2EK05_9ROSI</name>
<dbReference type="SUPFAM" id="SSF81383">
    <property type="entry name" value="F-box domain"/>
    <property type="match status" value="1"/>
</dbReference>
<proteinExistence type="predicted"/>
<organism evidence="3 4">
    <name type="scientific">Linum trigynum</name>
    <dbReference type="NCBI Taxonomy" id="586398"/>
    <lineage>
        <taxon>Eukaryota</taxon>
        <taxon>Viridiplantae</taxon>
        <taxon>Streptophyta</taxon>
        <taxon>Embryophyta</taxon>
        <taxon>Tracheophyta</taxon>
        <taxon>Spermatophyta</taxon>
        <taxon>Magnoliopsida</taxon>
        <taxon>eudicotyledons</taxon>
        <taxon>Gunneridae</taxon>
        <taxon>Pentapetalae</taxon>
        <taxon>rosids</taxon>
        <taxon>fabids</taxon>
        <taxon>Malpighiales</taxon>
        <taxon>Linaceae</taxon>
        <taxon>Linum</taxon>
    </lineage>
</organism>
<dbReference type="EMBL" id="OZ034817">
    <property type="protein sequence ID" value="CAL1385870.1"/>
    <property type="molecule type" value="Genomic_DNA"/>
</dbReference>
<evidence type="ECO:0000259" key="2">
    <source>
        <dbReference type="PROSITE" id="PS50181"/>
    </source>
</evidence>
<dbReference type="InterPro" id="IPR032675">
    <property type="entry name" value="LRR_dom_sf"/>
</dbReference>
<dbReference type="AlphaFoldDB" id="A0AAV2EK05"/>
<dbReference type="InterPro" id="IPR053197">
    <property type="entry name" value="F-box_SCFL_complex_component"/>
</dbReference>
<dbReference type="Pfam" id="PF00646">
    <property type="entry name" value="F-box"/>
    <property type="match status" value="1"/>
</dbReference>
<feature type="domain" description="F-box" evidence="2">
    <location>
        <begin position="32"/>
        <end position="67"/>
    </location>
</feature>
<evidence type="ECO:0000313" key="3">
    <source>
        <dbReference type="EMBL" id="CAL1385870.1"/>
    </source>
</evidence>
<dbReference type="PANTHER" id="PTHR34223:SF51">
    <property type="entry name" value="OS06G0556300 PROTEIN"/>
    <property type="match status" value="1"/>
</dbReference>
<dbReference type="SUPFAM" id="SSF52047">
    <property type="entry name" value="RNI-like"/>
    <property type="match status" value="1"/>
</dbReference>
<dbReference type="InterPro" id="IPR036047">
    <property type="entry name" value="F-box-like_dom_sf"/>
</dbReference>
<keyword evidence="4" id="KW-1185">Reference proteome</keyword>
<dbReference type="Proteomes" id="UP001497516">
    <property type="component" value="Chromosome 4"/>
</dbReference>